<dbReference type="Gene3D" id="1.10.10.10">
    <property type="entry name" value="Winged helix-like DNA-binding domain superfamily/Winged helix DNA-binding domain"/>
    <property type="match status" value="1"/>
</dbReference>
<dbReference type="SUPFAM" id="SSF46785">
    <property type="entry name" value="Winged helix' DNA-binding domain"/>
    <property type="match status" value="1"/>
</dbReference>
<dbReference type="InterPro" id="IPR008920">
    <property type="entry name" value="TF_FadR/GntR_C"/>
</dbReference>
<name>A0A191YSJ7_9PSED</name>
<keyword evidence="6" id="KW-1185">Reference proteome</keyword>
<accession>A0A191YSJ7</accession>
<evidence type="ECO:0000256" key="2">
    <source>
        <dbReference type="ARBA" id="ARBA00023125"/>
    </source>
</evidence>
<dbReference type="AlphaFoldDB" id="A0A191YSJ7"/>
<dbReference type="GO" id="GO:0003677">
    <property type="term" value="F:DNA binding"/>
    <property type="evidence" value="ECO:0007669"/>
    <property type="project" value="UniProtKB-KW"/>
</dbReference>
<evidence type="ECO:0000256" key="1">
    <source>
        <dbReference type="ARBA" id="ARBA00023015"/>
    </source>
</evidence>
<evidence type="ECO:0000259" key="4">
    <source>
        <dbReference type="PROSITE" id="PS50949"/>
    </source>
</evidence>
<protein>
    <submittedName>
        <fullName evidence="5">GntR family transcriptional regulator</fullName>
    </submittedName>
</protein>
<keyword evidence="3" id="KW-0804">Transcription</keyword>
<dbReference type="CDD" id="cd07377">
    <property type="entry name" value="WHTH_GntR"/>
    <property type="match status" value="1"/>
</dbReference>
<organism evidence="5 6">
    <name type="scientific">Pseudomonas silesiensis</name>
    <dbReference type="NCBI Taxonomy" id="1853130"/>
    <lineage>
        <taxon>Bacteria</taxon>
        <taxon>Pseudomonadati</taxon>
        <taxon>Pseudomonadota</taxon>
        <taxon>Gammaproteobacteria</taxon>
        <taxon>Pseudomonadales</taxon>
        <taxon>Pseudomonadaceae</taxon>
        <taxon>Pseudomonas</taxon>
    </lineage>
</organism>
<dbReference type="PRINTS" id="PR00035">
    <property type="entry name" value="HTHGNTR"/>
</dbReference>
<dbReference type="EMBL" id="CP014870">
    <property type="protein sequence ID" value="ANJ55845.1"/>
    <property type="molecule type" value="Genomic_DNA"/>
</dbReference>
<reference evidence="5 6" key="1">
    <citation type="journal article" date="2018" name="Syst. Appl. Microbiol.">
        <title>Pseudomonas silesiensis sp. nov. strain A3T isolated from a biological pesticide sewage treatment plant and analysis of the complete genome sequence.</title>
        <authorList>
            <person name="Kaminski M.A."/>
            <person name="Furmanczyk E.M."/>
            <person name="Sobczak A."/>
            <person name="Dziembowski A."/>
            <person name="Lipinski L."/>
        </authorList>
    </citation>
    <scope>NUCLEOTIDE SEQUENCE [LARGE SCALE GENOMIC DNA]</scope>
    <source>
        <strain evidence="5 6">A3</strain>
    </source>
</reference>
<evidence type="ECO:0000256" key="3">
    <source>
        <dbReference type="ARBA" id="ARBA00023163"/>
    </source>
</evidence>
<keyword evidence="2" id="KW-0238">DNA-binding</keyword>
<dbReference type="InterPro" id="IPR036388">
    <property type="entry name" value="WH-like_DNA-bd_sf"/>
</dbReference>
<dbReference type="InterPro" id="IPR011711">
    <property type="entry name" value="GntR_C"/>
</dbReference>
<dbReference type="PANTHER" id="PTHR43537:SF53">
    <property type="entry name" value="HTH-TYPE TRANSCRIPTIONAL REPRESSOR NANR"/>
    <property type="match status" value="1"/>
</dbReference>
<dbReference type="SMART" id="SM00895">
    <property type="entry name" value="FCD"/>
    <property type="match status" value="1"/>
</dbReference>
<dbReference type="Proteomes" id="UP000078354">
    <property type="component" value="Chromosome"/>
</dbReference>
<dbReference type="SMART" id="SM00345">
    <property type="entry name" value="HTH_GNTR"/>
    <property type="match status" value="1"/>
</dbReference>
<evidence type="ECO:0000313" key="6">
    <source>
        <dbReference type="Proteomes" id="UP000078354"/>
    </source>
</evidence>
<dbReference type="SUPFAM" id="SSF48008">
    <property type="entry name" value="GntR ligand-binding domain-like"/>
    <property type="match status" value="1"/>
</dbReference>
<keyword evidence="1" id="KW-0805">Transcription regulation</keyword>
<dbReference type="STRING" id="1853130.PMA3_12100"/>
<dbReference type="PROSITE" id="PS50949">
    <property type="entry name" value="HTH_GNTR"/>
    <property type="match status" value="1"/>
</dbReference>
<evidence type="ECO:0000313" key="5">
    <source>
        <dbReference type="EMBL" id="ANJ55845.1"/>
    </source>
</evidence>
<dbReference type="Gene3D" id="1.20.120.530">
    <property type="entry name" value="GntR ligand-binding domain-like"/>
    <property type="match status" value="1"/>
</dbReference>
<feature type="domain" description="HTH gntR-type" evidence="4">
    <location>
        <begin position="7"/>
        <end position="74"/>
    </location>
</feature>
<dbReference type="RefSeq" id="WP_064677372.1">
    <property type="nucleotide sequence ID" value="NZ_CAXAOT010000016.1"/>
</dbReference>
<dbReference type="GO" id="GO:0003700">
    <property type="term" value="F:DNA-binding transcription factor activity"/>
    <property type="evidence" value="ECO:0007669"/>
    <property type="project" value="InterPro"/>
</dbReference>
<dbReference type="InterPro" id="IPR000524">
    <property type="entry name" value="Tscrpt_reg_HTH_GntR"/>
</dbReference>
<dbReference type="PANTHER" id="PTHR43537">
    <property type="entry name" value="TRANSCRIPTIONAL REGULATOR, GNTR FAMILY"/>
    <property type="match status" value="1"/>
</dbReference>
<dbReference type="InterPro" id="IPR036390">
    <property type="entry name" value="WH_DNA-bd_sf"/>
</dbReference>
<dbReference type="Pfam" id="PF07729">
    <property type="entry name" value="FCD"/>
    <property type="match status" value="1"/>
</dbReference>
<dbReference type="KEGG" id="psil:PMA3_12100"/>
<sequence>MTEKKLETTVDRVYQGVYEAISKRSLRPGMKLGEASLAELFNVSRTSVRAALKQLEADGLVTTEPNKGASVSLPSDEEIRSLFETRRLIEIGIVSELCRRRDTAVTRDLRDHLLLEDQAHQSGDHERLIHLLGEFHIKLAQSLNNPVLLDWFRKLISRASLYAAALDDDSHQACRDDEHLRLIEYIEAGNQSAAIELTCMHLNGIEKAILDVAATLKTGYHPLKHLIEVL</sequence>
<proteinExistence type="predicted"/>
<gene>
    <name evidence="5" type="ORF">PMA3_12100</name>
</gene>
<dbReference type="Pfam" id="PF00392">
    <property type="entry name" value="GntR"/>
    <property type="match status" value="1"/>
</dbReference>
<dbReference type="OrthoDB" id="9799812at2"/>